<dbReference type="Proteomes" id="UP001304300">
    <property type="component" value="Chromosome"/>
</dbReference>
<dbReference type="SMART" id="SM01038">
    <property type="entry name" value="Bgal_small_N"/>
    <property type="match status" value="1"/>
</dbReference>
<gene>
    <name evidence="11" type="ORF">RZN69_06780</name>
</gene>
<evidence type="ECO:0000259" key="10">
    <source>
        <dbReference type="SMART" id="SM01038"/>
    </source>
</evidence>
<dbReference type="Gene3D" id="3.20.20.80">
    <property type="entry name" value="Glycosidases"/>
    <property type="match status" value="1"/>
</dbReference>
<evidence type="ECO:0000256" key="2">
    <source>
        <dbReference type="ARBA" id="ARBA00001959"/>
    </source>
</evidence>
<feature type="domain" description="Beta galactosidase small chain/" evidence="10">
    <location>
        <begin position="768"/>
        <end position="1046"/>
    </location>
</feature>
<dbReference type="InterPro" id="IPR006102">
    <property type="entry name" value="Ig-like_GH2"/>
</dbReference>
<dbReference type="EC" id="3.2.1.23" evidence="4 9"/>
<dbReference type="RefSeq" id="WP_317835320.1">
    <property type="nucleotide sequence ID" value="NZ_CP136920.1"/>
</dbReference>
<organism evidence="11 12">
    <name type="scientific">Rubellicoccus peritrichatus</name>
    <dbReference type="NCBI Taxonomy" id="3080537"/>
    <lineage>
        <taxon>Bacteria</taxon>
        <taxon>Pseudomonadati</taxon>
        <taxon>Verrucomicrobiota</taxon>
        <taxon>Opitutia</taxon>
        <taxon>Puniceicoccales</taxon>
        <taxon>Cerasicoccaceae</taxon>
        <taxon>Rubellicoccus</taxon>
    </lineage>
</organism>
<dbReference type="InterPro" id="IPR011013">
    <property type="entry name" value="Gal_mutarotase_sf_dom"/>
</dbReference>
<evidence type="ECO:0000313" key="11">
    <source>
        <dbReference type="EMBL" id="WOO42791.1"/>
    </source>
</evidence>
<dbReference type="PANTHER" id="PTHR46323:SF2">
    <property type="entry name" value="BETA-GALACTOSIDASE"/>
    <property type="match status" value="1"/>
</dbReference>
<comment type="catalytic activity">
    <reaction evidence="1 9">
        <text>Hydrolysis of terminal non-reducing beta-D-galactose residues in beta-D-galactosides.</text>
        <dbReference type="EC" id="3.2.1.23"/>
    </reaction>
</comment>
<name>A0AAQ3LC96_9BACT</name>
<keyword evidence="12" id="KW-1185">Reference proteome</keyword>
<dbReference type="GO" id="GO:0030246">
    <property type="term" value="F:carbohydrate binding"/>
    <property type="evidence" value="ECO:0007669"/>
    <property type="project" value="InterPro"/>
</dbReference>
<dbReference type="InterPro" id="IPR006104">
    <property type="entry name" value="Glyco_hydro_2_N"/>
</dbReference>
<dbReference type="SUPFAM" id="SSF74650">
    <property type="entry name" value="Galactose mutarotase-like"/>
    <property type="match status" value="1"/>
</dbReference>
<dbReference type="PROSITE" id="PS00608">
    <property type="entry name" value="GLYCOSYL_HYDROL_F2_2"/>
    <property type="match status" value="1"/>
</dbReference>
<dbReference type="InterPro" id="IPR013783">
    <property type="entry name" value="Ig-like_fold"/>
</dbReference>
<evidence type="ECO:0000256" key="9">
    <source>
        <dbReference type="RuleBase" id="RU361154"/>
    </source>
</evidence>
<evidence type="ECO:0000256" key="5">
    <source>
        <dbReference type="ARBA" id="ARBA00013303"/>
    </source>
</evidence>
<comment type="similarity">
    <text evidence="3 9">Belongs to the glycosyl hydrolase 2 family.</text>
</comment>
<dbReference type="InterPro" id="IPR014718">
    <property type="entry name" value="GH-type_carb-bd"/>
</dbReference>
<dbReference type="FunFam" id="3.20.20.80:FF:000018">
    <property type="entry name" value="Beta-galactosidase"/>
    <property type="match status" value="1"/>
</dbReference>
<evidence type="ECO:0000256" key="1">
    <source>
        <dbReference type="ARBA" id="ARBA00001412"/>
    </source>
</evidence>
<dbReference type="GO" id="GO:0009341">
    <property type="term" value="C:beta-galactosidase complex"/>
    <property type="evidence" value="ECO:0007669"/>
    <property type="project" value="InterPro"/>
</dbReference>
<evidence type="ECO:0000256" key="7">
    <source>
        <dbReference type="ARBA" id="ARBA00023295"/>
    </source>
</evidence>
<dbReference type="Gene3D" id="2.60.40.10">
    <property type="entry name" value="Immunoglobulins"/>
    <property type="match status" value="2"/>
</dbReference>
<evidence type="ECO:0000256" key="3">
    <source>
        <dbReference type="ARBA" id="ARBA00007401"/>
    </source>
</evidence>
<dbReference type="Pfam" id="PF02929">
    <property type="entry name" value="Bgal_small_N"/>
    <property type="match status" value="1"/>
</dbReference>
<dbReference type="Pfam" id="PF16353">
    <property type="entry name" value="LacZ_4"/>
    <property type="match status" value="1"/>
</dbReference>
<proteinExistence type="inferred from homology"/>
<dbReference type="InterPro" id="IPR006101">
    <property type="entry name" value="Glyco_hydro_2"/>
</dbReference>
<evidence type="ECO:0000256" key="4">
    <source>
        <dbReference type="ARBA" id="ARBA00012756"/>
    </source>
</evidence>
<dbReference type="InterPro" id="IPR008979">
    <property type="entry name" value="Galactose-bd-like_sf"/>
</dbReference>
<dbReference type="InterPro" id="IPR023230">
    <property type="entry name" value="Glyco_hydro_2_CS"/>
</dbReference>
<dbReference type="AlphaFoldDB" id="A0AAQ3LC96"/>
<dbReference type="InterPro" id="IPR023232">
    <property type="entry name" value="Glyco_hydro_2_AS"/>
</dbReference>
<sequence length="1048" mass="118821">MTNVIPHLRYWENPECVALNRLPSRATLYPYPKAAQARKLNRDKSPWFQLLNGDWKFKMFDRPEAVRPKDLSPKTSRKSWDTLAVPGNWTLQGYGKPHYTNVQMPFDDEPPFVPEENPTGIYTKDISIPKDWKGRRVVVHFGGAESVLAIYVDGEFVGMGKDSRLPSEFDLTPFVKPGRTHCLCAVVIKWSDASFIEDQDQWWMGGLHREVFLYATAPVHIADAFAIGNLTNDYRDGELELTVRIGFPRQPEEGWSVRAELLDPNGKAVWKKPEERPFPCKGPWTFGRLEGRFSKTIRKPKLWSAEVPALYTVVLTLLDPKGKVVECTATQVGFRSVEVRDRQLLINGECVLIHGVNRHDHHETKGIALDRESIREDVLLMKRFNINAVRTSHYPNDSYFYEVCDELGLYVVDEANLEAHAFYNSLGDNSRWSAAFLDRAVRMVERDKNHPSIILWSLGNETGNGANQEAMAGWVRGRDSSRCLHYESGINRQYVAWTEQDWGKIIYDSGYRVTDVVCPMYASPDTLKEWAEYPDHPDQTRPLILCEYSHAMGNSNGGLSDYYELFENVHGLQGGFIWEWIDHGICHTTEDGQRYWAYGGNFGDEPHDANFVCDGLVWPDRTPHPALYEMKKLSQPVAVKVSSGKSLGLRITNKDHFRNLSWLKARWQLLVDGRKVAAGSLKLPAVAPRDSAIVPFAVEKNRWSGKNIAVLVEFTTRKAQSWGDADHLVAWDKVDLPKSLLQKPTAAKTENVDLPALQIKASGKSLNRIKANDLELEIGKAEGLNGLRFKGRPILTAAPDLNIWRAPLDNDGIKLWSGLDTRVLGAWQAVGFDKVVSKLTNAELATGEEAQPEWAWHYKASGRKKWTDFTWSYRVILETPNRIRLKAQIKTGPGVRDIPRAGMIFELAPGFENLIWKGLGPWENYPDRKTACWQAVHESTVTEQYIPYVMPQENGLKCETEWLELSSKRNQQIRISGEKPFAFSTTHSHPQDLTKALHQHEVKARKETILCIDAAHRGIGTGSCGPGTFAPYIITDKEFSLDLTFDLS</sequence>
<dbReference type="GO" id="GO:0004565">
    <property type="term" value="F:beta-galactosidase activity"/>
    <property type="evidence" value="ECO:0007669"/>
    <property type="project" value="UniProtKB-EC"/>
</dbReference>
<dbReference type="PRINTS" id="PR00132">
    <property type="entry name" value="GLHYDRLASE2"/>
</dbReference>
<dbReference type="Pfam" id="PF02836">
    <property type="entry name" value="Glyco_hydro_2_C"/>
    <property type="match status" value="1"/>
</dbReference>
<dbReference type="GO" id="GO:0005990">
    <property type="term" value="P:lactose catabolic process"/>
    <property type="evidence" value="ECO:0007669"/>
    <property type="project" value="TreeGrafter"/>
</dbReference>
<dbReference type="SUPFAM" id="SSF49785">
    <property type="entry name" value="Galactose-binding domain-like"/>
    <property type="match status" value="1"/>
</dbReference>
<dbReference type="InterPro" id="IPR032312">
    <property type="entry name" value="LacZ_4"/>
</dbReference>
<dbReference type="PROSITE" id="PS00719">
    <property type="entry name" value="GLYCOSYL_HYDROL_F2_1"/>
    <property type="match status" value="1"/>
</dbReference>
<dbReference type="SUPFAM" id="SSF51445">
    <property type="entry name" value="(Trans)glycosidases"/>
    <property type="match status" value="1"/>
</dbReference>
<dbReference type="InterPro" id="IPR017853">
    <property type="entry name" value="GH"/>
</dbReference>
<dbReference type="PANTHER" id="PTHR46323">
    <property type="entry name" value="BETA-GALACTOSIDASE"/>
    <property type="match status" value="1"/>
</dbReference>
<keyword evidence="7 9" id="KW-0326">Glycosidase</keyword>
<evidence type="ECO:0000313" key="12">
    <source>
        <dbReference type="Proteomes" id="UP001304300"/>
    </source>
</evidence>
<dbReference type="Pfam" id="PF02837">
    <property type="entry name" value="Glyco_hydro_2_N"/>
    <property type="match status" value="1"/>
</dbReference>
<dbReference type="Gene3D" id="2.60.120.260">
    <property type="entry name" value="Galactose-binding domain-like"/>
    <property type="match status" value="1"/>
</dbReference>
<dbReference type="KEGG" id="puo:RZN69_06780"/>
<dbReference type="Pfam" id="PF00703">
    <property type="entry name" value="Glyco_hydro_2"/>
    <property type="match status" value="1"/>
</dbReference>
<dbReference type="InterPro" id="IPR036156">
    <property type="entry name" value="Beta-gal/glucu_dom_sf"/>
</dbReference>
<dbReference type="InterPro" id="IPR006103">
    <property type="entry name" value="Glyco_hydro_2_cat"/>
</dbReference>
<dbReference type="InterPro" id="IPR004199">
    <property type="entry name" value="B-gal_small/dom_5"/>
</dbReference>
<comment type="cofactor">
    <cofactor evidence="2">
        <name>Na(+)</name>
        <dbReference type="ChEBI" id="CHEBI:29101"/>
    </cofactor>
</comment>
<evidence type="ECO:0000256" key="6">
    <source>
        <dbReference type="ARBA" id="ARBA00022801"/>
    </source>
</evidence>
<accession>A0AAQ3LC96</accession>
<protein>
    <recommendedName>
        <fullName evidence="5 9">Beta-galactosidase</fullName>
        <ecNumber evidence="4 9">3.2.1.23</ecNumber>
    </recommendedName>
    <alternativeName>
        <fullName evidence="8 9">Lactase</fullName>
    </alternativeName>
</protein>
<dbReference type="Gene3D" id="2.70.98.10">
    <property type="match status" value="1"/>
</dbReference>
<reference evidence="11 12" key="1">
    <citation type="submission" date="2023-10" db="EMBL/GenBank/DDBJ databases">
        <title>Rubellicoccus peritrichatus gen. nov., sp. nov., isolated from an algae of coral reef tank.</title>
        <authorList>
            <person name="Luo J."/>
        </authorList>
    </citation>
    <scope>NUCLEOTIDE SEQUENCE [LARGE SCALE GENOMIC DNA]</scope>
    <source>
        <strain evidence="11 12">CR14</strain>
    </source>
</reference>
<dbReference type="EMBL" id="CP136920">
    <property type="protein sequence ID" value="WOO42791.1"/>
    <property type="molecule type" value="Genomic_DNA"/>
</dbReference>
<dbReference type="SUPFAM" id="SSF49303">
    <property type="entry name" value="beta-Galactosidase/glucuronidase domain"/>
    <property type="match status" value="2"/>
</dbReference>
<dbReference type="InterPro" id="IPR050347">
    <property type="entry name" value="Bact_Beta-galactosidase"/>
</dbReference>
<keyword evidence="6 9" id="KW-0378">Hydrolase</keyword>
<evidence type="ECO:0000256" key="8">
    <source>
        <dbReference type="ARBA" id="ARBA00032230"/>
    </source>
</evidence>